<name>A0A4R5M1Z7_9BURK</name>
<organism evidence="1 2">
    <name type="scientific">Paraburkholderia silviterrae</name>
    <dbReference type="NCBI Taxonomy" id="2528715"/>
    <lineage>
        <taxon>Bacteria</taxon>
        <taxon>Pseudomonadati</taxon>
        <taxon>Pseudomonadota</taxon>
        <taxon>Betaproteobacteria</taxon>
        <taxon>Burkholderiales</taxon>
        <taxon>Burkholderiaceae</taxon>
        <taxon>Paraburkholderia</taxon>
    </lineage>
</organism>
<accession>A0A4R5M1Z7</accession>
<dbReference type="EMBL" id="SMRP01000022">
    <property type="protein sequence ID" value="TDG19379.1"/>
    <property type="molecule type" value="Genomic_DNA"/>
</dbReference>
<protein>
    <submittedName>
        <fullName evidence="1">Uncharacterized protein</fullName>
    </submittedName>
</protein>
<proteinExistence type="predicted"/>
<dbReference type="RefSeq" id="WP_133198587.1">
    <property type="nucleotide sequence ID" value="NZ_JBHUCW010000049.1"/>
</dbReference>
<dbReference type="OrthoDB" id="9110348at2"/>
<evidence type="ECO:0000313" key="2">
    <source>
        <dbReference type="Proteomes" id="UP000295722"/>
    </source>
</evidence>
<keyword evidence="2" id="KW-1185">Reference proteome</keyword>
<evidence type="ECO:0000313" key="1">
    <source>
        <dbReference type="EMBL" id="TDG19379.1"/>
    </source>
</evidence>
<dbReference type="Proteomes" id="UP000295722">
    <property type="component" value="Unassembled WGS sequence"/>
</dbReference>
<comment type="caution">
    <text evidence="1">The sequence shown here is derived from an EMBL/GenBank/DDBJ whole genome shotgun (WGS) entry which is preliminary data.</text>
</comment>
<gene>
    <name evidence="1" type="ORF">EYW47_30795</name>
</gene>
<sequence length="101" mass="11317">MQNIKGTGAGAKETMMDGTRQSLRAMADKWLALRADTLVEVTRYAQGREHVHKGKRRCVYIRALGMASEVGLFFFRHDDGAWYIFPPSDVSPVVRIFGEAA</sequence>
<dbReference type="AlphaFoldDB" id="A0A4R5M1Z7"/>
<reference evidence="1 2" key="1">
    <citation type="submission" date="2019-03" db="EMBL/GenBank/DDBJ databases">
        <title>Paraburkholderia sp. 4M-K11, isolated from subtropical forest soil.</title>
        <authorList>
            <person name="Gao Z.-H."/>
            <person name="Qiu L.-H."/>
        </authorList>
    </citation>
    <scope>NUCLEOTIDE SEQUENCE [LARGE SCALE GENOMIC DNA]</scope>
    <source>
        <strain evidence="1 2">4M-K11</strain>
    </source>
</reference>